<dbReference type="Proteomes" id="UP000198418">
    <property type="component" value="Unassembled WGS sequence"/>
</dbReference>
<sequence length="264" mass="30543">MSIAANEDILKRRVDDYLWRDKSAPVSALRAILKEHFLPFDRVAIIGGMVRDLARAGKRGFKSDVDLVVDAPVEDVKKLAIDLNATPNRFGGYCYKTSRWKIDFWALRTTWAYTEGHASLDKIEDVTHCTFFDWDSVIYDLKRRHIVCCDDYLERIKGKTIEVCLRPTPSVNGNLLRAVRRIILWDLEPGPLLHAFIDENLTDHNFQEIAKLDRTVYTWPLIAKFECAERLRRHVCTPERRAELGTEYARQLSLPGFSRKHVVA</sequence>
<evidence type="ECO:0000313" key="2">
    <source>
        <dbReference type="Proteomes" id="UP000198418"/>
    </source>
</evidence>
<evidence type="ECO:0000313" key="1">
    <source>
        <dbReference type="EMBL" id="SNB84034.1"/>
    </source>
</evidence>
<dbReference type="Gene3D" id="3.30.460.10">
    <property type="entry name" value="Beta Polymerase, domain 2"/>
    <property type="match status" value="1"/>
</dbReference>
<protein>
    <recommendedName>
        <fullName evidence="3">Poly A polymerase head domain-containing protein</fullName>
    </recommendedName>
</protein>
<dbReference type="AlphaFoldDB" id="A0A212SEH6"/>
<name>A0A212SEH6_RHOAC</name>
<reference evidence="2" key="1">
    <citation type="submission" date="2017-06" db="EMBL/GenBank/DDBJ databases">
        <authorList>
            <person name="Varghese N."/>
            <person name="Submissions S."/>
        </authorList>
    </citation>
    <scope>NUCLEOTIDE SEQUENCE [LARGE SCALE GENOMIC DNA]</scope>
    <source>
        <strain evidence="2">DSM 137</strain>
    </source>
</reference>
<gene>
    <name evidence="1" type="ORF">SAMN06265338_13211</name>
</gene>
<accession>A0A212SEH6</accession>
<evidence type="ECO:0008006" key="3">
    <source>
        <dbReference type="Google" id="ProtNLM"/>
    </source>
</evidence>
<keyword evidence="2" id="KW-1185">Reference proteome</keyword>
<dbReference type="InterPro" id="IPR043519">
    <property type="entry name" value="NT_sf"/>
</dbReference>
<proteinExistence type="predicted"/>
<dbReference type="EMBL" id="FYDG01000032">
    <property type="protein sequence ID" value="SNB84034.1"/>
    <property type="molecule type" value="Genomic_DNA"/>
</dbReference>
<organism evidence="1 2">
    <name type="scientific">Rhodoblastus acidophilus</name>
    <name type="common">Rhodopseudomonas acidophila</name>
    <dbReference type="NCBI Taxonomy" id="1074"/>
    <lineage>
        <taxon>Bacteria</taxon>
        <taxon>Pseudomonadati</taxon>
        <taxon>Pseudomonadota</taxon>
        <taxon>Alphaproteobacteria</taxon>
        <taxon>Hyphomicrobiales</taxon>
        <taxon>Rhodoblastaceae</taxon>
        <taxon>Rhodoblastus</taxon>
    </lineage>
</organism>
<dbReference type="SUPFAM" id="SSF81301">
    <property type="entry name" value="Nucleotidyltransferase"/>
    <property type="match status" value="1"/>
</dbReference>